<feature type="transmembrane region" description="Helical" evidence="2">
    <location>
        <begin position="246"/>
        <end position="267"/>
    </location>
</feature>
<feature type="compositionally biased region" description="Low complexity" evidence="1">
    <location>
        <begin position="195"/>
        <end position="205"/>
    </location>
</feature>
<dbReference type="VEuPathDB" id="FungiDB:TRIVIDRAFT_68213"/>
<dbReference type="OrthoDB" id="5091134at2759"/>
<keyword evidence="2" id="KW-1133">Transmembrane helix</keyword>
<protein>
    <submittedName>
        <fullName evidence="3">Uncharacterized protein</fullName>
    </submittedName>
</protein>
<dbReference type="GeneID" id="25797054"/>
<feature type="region of interest" description="Disordered" evidence="1">
    <location>
        <begin position="182"/>
        <end position="205"/>
    </location>
</feature>
<dbReference type="EMBL" id="ABDF02000082">
    <property type="protein sequence ID" value="EHK19790.1"/>
    <property type="molecule type" value="Genomic_DNA"/>
</dbReference>
<evidence type="ECO:0000256" key="1">
    <source>
        <dbReference type="SAM" id="MobiDB-lite"/>
    </source>
</evidence>
<keyword evidence="2" id="KW-0472">Membrane</keyword>
<dbReference type="Proteomes" id="UP000007115">
    <property type="component" value="Unassembled WGS sequence"/>
</dbReference>
<sequence>MGGIEFRRLQWEEFFHALASELTGDEEGGWTCGSIQRSMGVFDPNVEKNLGTRPRPCHNGSRTRRIKELTASAPRRRCGFGFGLAPARNTIISSAYPAFFFLRRLTLLFCPLESSAGSKLTSLSNWGSLQRRPMEAVQLVLGCVADLLGMGKEWRRGYSGLLDIDIFTVTMVVLPRLGVEPNPDFPKNAPPRPTPVSSSTPTPTDIIASVTSSVTSSPTPTSTSDANGFIQIASDGTPGDKILRGFLIGMAIGIILSLVLCCWTPCCRKKRRSRLERRNDNIRRRLVVLEDEAWVNQNWPQRRPWDVGDDESQSHVSHD</sequence>
<proteinExistence type="predicted"/>
<gene>
    <name evidence="3" type="ORF">TRIVIDRAFT_68213</name>
</gene>
<keyword evidence="4" id="KW-1185">Reference proteome</keyword>
<organism evidence="3 4">
    <name type="scientific">Hypocrea virens (strain Gv29-8 / FGSC 10586)</name>
    <name type="common">Gliocladium virens</name>
    <name type="synonym">Trichoderma virens</name>
    <dbReference type="NCBI Taxonomy" id="413071"/>
    <lineage>
        <taxon>Eukaryota</taxon>
        <taxon>Fungi</taxon>
        <taxon>Dikarya</taxon>
        <taxon>Ascomycota</taxon>
        <taxon>Pezizomycotina</taxon>
        <taxon>Sordariomycetes</taxon>
        <taxon>Hypocreomycetidae</taxon>
        <taxon>Hypocreales</taxon>
        <taxon>Hypocreaceae</taxon>
        <taxon>Trichoderma</taxon>
    </lineage>
</organism>
<dbReference type="AlphaFoldDB" id="G9N0A8"/>
<evidence type="ECO:0000313" key="3">
    <source>
        <dbReference type="EMBL" id="EHK19790.1"/>
    </source>
</evidence>
<keyword evidence="2" id="KW-0812">Transmembrane</keyword>
<dbReference type="RefSeq" id="XP_013953990.1">
    <property type="nucleotide sequence ID" value="XM_014098515.1"/>
</dbReference>
<reference evidence="3 4" key="1">
    <citation type="journal article" date="2011" name="Genome Biol.">
        <title>Comparative genome sequence analysis underscores mycoparasitism as the ancestral life style of Trichoderma.</title>
        <authorList>
            <person name="Kubicek C.P."/>
            <person name="Herrera-Estrella A."/>
            <person name="Seidl-Seiboth V."/>
            <person name="Martinez D.A."/>
            <person name="Druzhinina I.S."/>
            <person name="Thon M."/>
            <person name="Zeilinger S."/>
            <person name="Casas-Flores S."/>
            <person name="Horwitz B.A."/>
            <person name="Mukherjee P.K."/>
            <person name="Mukherjee M."/>
            <person name="Kredics L."/>
            <person name="Alcaraz L.D."/>
            <person name="Aerts A."/>
            <person name="Antal Z."/>
            <person name="Atanasova L."/>
            <person name="Cervantes-Badillo M.G."/>
            <person name="Challacombe J."/>
            <person name="Chertkov O."/>
            <person name="McCluskey K."/>
            <person name="Coulpier F."/>
            <person name="Deshpande N."/>
            <person name="von Doehren H."/>
            <person name="Ebbole D.J."/>
            <person name="Esquivel-Naranjo E.U."/>
            <person name="Fekete E."/>
            <person name="Flipphi M."/>
            <person name="Glaser F."/>
            <person name="Gomez-Rodriguez E.Y."/>
            <person name="Gruber S."/>
            <person name="Han C."/>
            <person name="Henrissat B."/>
            <person name="Hermosa R."/>
            <person name="Hernandez-Onate M."/>
            <person name="Karaffa L."/>
            <person name="Kosti I."/>
            <person name="Le Crom S."/>
            <person name="Lindquist E."/>
            <person name="Lucas S."/>
            <person name="Luebeck M."/>
            <person name="Luebeck P.S."/>
            <person name="Margeot A."/>
            <person name="Metz B."/>
            <person name="Misra M."/>
            <person name="Nevalainen H."/>
            <person name="Omann M."/>
            <person name="Packer N."/>
            <person name="Perrone G."/>
            <person name="Uresti-Rivera E.E."/>
            <person name="Salamov A."/>
            <person name="Schmoll M."/>
            <person name="Seiboth B."/>
            <person name="Shapiro H."/>
            <person name="Sukno S."/>
            <person name="Tamayo-Ramos J.A."/>
            <person name="Tisch D."/>
            <person name="Wiest A."/>
            <person name="Wilkinson H.H."/>
            <person name="Zhang M."/>
            <person name="Coutinho P.M."/>
            <person name="Kenerley C.M."/>
            <person name="Monte E."/>
            <person name="Baker S.E."/>
            <person name="Grigoriev I.V."/>
        </authorList>
    </citation>
    <scope>NUCLEOTIDE SEQUENCE [LARGE SCALE GENOMIC DNA]</scope>
    <source>
        <strain evidence="4">Gv29-8 / FGSC 10586</strain>
    </source>
</reference>
<comment type="caution">
    <text evidence="3">The sequence shown here is derived from an EMBL/GenBank/DDBJ whole genome shotgun (WGS) entry which is preliminary data.</text>
</comment>
<dbReference type="eggNOG" id="ENOG502RKAK">
    <property type="taxonomic scope" value="Eukaryota"/>
</dbReference>
<dbReference type="InParanoid" id="G9N0A8"/>
<name>G9N0A8_HYPVG</name>
<evidence type="ECO:0000313" key="4">
    <source>
        <dbReference type="Proteomes" id="UP000007115"/>
    </source>
</evidence>
<evidence type="ECO:0000256" key="2">
    <source>
        <dbReference type="SAM" id="Phobius"/>
    </source>
</evidence>
<dbReference type="HOGENOM" id="CLU_871720_0_0_1"/>
<accession>G9N0A8</accession>